<accession>A0A3M4QGL4</accession>
<dbReference type="EMBL" id="RBRL01000156">
    <property type="protein sequence ID" value="RMQ89605.1"/>
    <property type="molecule type" value="Genomic_DNA"/>
</dbReference>
<evidence type="ECO:0000313" key="2">
    <source>
        <dbReference type="Proteomes" id="UP000277179"/>
    </source>
</evidence>
<organism evidence="1 2">
    <name type="scientific">Pseudomonas salomonii</name>
    <dbReference type="NCBI Taxonomy" id="191391"/>
    <lineage>
        <taxon>Bacteria</taxon>
        <taxon>Pseudomonadati</taxon>
        <taxon>Pseudomonadota</taxon>
        <taxon>Gammaproteobacteria</taxon>
        <taxon>Pseudomonadales</taxon>
        <taxon>Pseudomonadaceae</taxon>
        <taxon>Pseudomonas</taxon>
    </lineage>
</organism>
<gene>
    <name evidence="1" type="ORF">ALP97_00309</name>
</gene>
<evidence type="ECO:0000313" key="1">
    <source>
        <dbReference type="EMBL" id="RMQ89605.1"/>
    </source>
</evidence>
<dbReference type="InterPro" id="IPR015421">
    <property type="entry name" value="PyrdxlP-dep_Trfase_major"/>
</dbReference>
<dbReference type="AlphaFoldDB" id="A0A3M4QGL4"/>
<dbReference type="InterPro" id="IPR015422">
    <property type="entry name" value="PyrdxlP-dep_Trfase_small"/>
</dbReference>
<name>A0A3M4QGL4_9PSED</name>
<comment type="caution">
    <text evidence="1">The sequence shown here is derived from an EMBL/GenBank/DDBJ whole genome shotgun (WGS) entry which is preliminary data.</text>
</comment>
<proteinExistence type="predicted"/>
<sequence length="167" mass="18666">MVVFASFEKILGPEAPFGYALSRHLSAELQRQFLLRSFRLSAIRQRAIARLYLSGKIDQHLHHLRGLLLEQAGEMSKLLGQHLGDLVTYRMPAGGATFWLGVTRAVDMRKAFHYLLARQVVMAPGELFSVCGLHHQHLRLSNTFHGQPNLDSALALVGEALRDAQIS</sequence>
<dbReference type="PANTHER" id="PTHR42858">
    <property type="entry name" value="AMINOTRANSFERASE"/>
    <property type="match status" value="1"/>
</dbReference>
<reference evidence="1 2" key="1">
    <citation type="submission" date="2018-08" db="EMBL/GenBank/DDBJ databases">
        <title>Recombination of ecologically and evolutionarily significant loci maintains genetic cohesion in the Pseudomonas syringae species complex.</title>
        <authorList>
            <person name="Dillon M."/>
            <person name="Thakur S."/>
            <person name="Almeida R.N.D."/>
            <person name="Weir B.S."/>
            <person name="Guttman D.S."/>
        </authorList>
    </citation>
    <scope>NUCLEOTIDE SEQUENCE [LARGE SCALE GENOMIC DNA]</scope>
    <source>
        <strain evidence="1 2">ICMP 11288</strain>
    </source>
</reference>
<dbReference type="GO" id="GO:0047536">
    <property type="term" value="F:2-aminoadipate transaminase activity"/>
    <property type="evidence" value="ECO:0007669"/>
    <property type="project" value="TreeGrafter"/>
</dbReference>
<dbReference type="Gene3D" id="3.40.640.10">
    <property type="entry name" value="Type I PLP-dependent aspartate aminotransferase-like (Major domain)"/>
    <property type="match status" value="1"/>
</dbReference>
<dbReference type="PANTHER" id="PTHR42858:SF1">
    <property type="entry name" value="LD15494P"/>
    <property type="match status" value="1"/>
</dbReference>
<evidence type="ECO:0008006" key="3">
    <source>
        <dbReference type="Google" id="ProtNLM"/>
    </source>
</evidence>
<protein>
    <recommendedName>
        <fullName evidence="3">Aminotransferase class I/classII domain-containing protein</fullName>
    </recommendedName>
</protein>
<dbReference type="Proteomes" id="UP000277179">
    <property type="component" value="Unassembled WGS sequence"/>
</dbReference>
<dbReference type="Gene3D" id="3.90.1150.10">
    <property type="entry name" value="Aspartate Aminotransferase, domain 1"/>
    <property type="match status" value="1"/>
</dbReference>
<dbReference type="SUPFAM" id="SSF53383">
    <property type="entry name" value="PLP-dependent transferases"/>
    <property type="match status" value="1"/>
</dbReference>
<dbReference type="InterPro" id="IPR015424">
    <property type="entry name" value="PyrdxlP-dep_Trfase"/>
</dbReference>